<evidence type="ECO:0000313" key="1">
    <source>
        <dbReference type="EMBL" id="TRZ38345.1"/>
    </source>
</evidence>
<sequence length="117" mass="13418">MKVETLQASYLNTPLIIIVEAKKENGNWKIDNYNYKKTSAFTVKEKEQTLITQEKAKKIVKEYLHGEVKEIESITSGKGNTYYINAFVEVNDRQEIGTSLKMDRTTGEIHSLMQVNS</sequence>
<reference evidence="2" key="1">
    <citation type="submission" date="2018-10" db="EMBL/GenBank/DDBJ databases">
        <title>FDA dAtabase for Regulatory Grade micrObial Sequences (FDA-ARGOS): Supporting development and validation of Infectious Disease Dx tests.</title>
        <authorList>
            <person name="Minogue T."/>
            <person name="Wolcott M."/>
            <person name="Wasieloski L."/>
            <person name="Aguilar W."/>
            <person name="Moore D."/>
            <person name="Tallon L."/>
            <person name="Sadzewicz L."/>
            <person name="Sengamalay N."/>
            <person name="Ott S."/>
            <person name="Godinez A."/>
            <person name="Nagaraj S."/>
            <person name="Vavikolanu K."/>
            <person name="Vyas G."/>
            <person name="Nadendla S."/>
            <person name="George J."/>
            <person name="Sichtig H."/>
        </authorList>
    </citation>
    <scope>NUCLEOTIDE SEQUENCE [LARGE SCALE GENOMIC DNA]</scope>
    <source>
        <strain evidence="2">FDAARGOS_343</strain>
    </source>
</reference>
<dbReference type="RefSeq" id="WP_185766612.1">
    <property type="nucleotide sequence ID" value="NZ_RIBP01000004.1"/>
</dbReference>
<dbReference type="AlphaFoldDB" id="A0A553SMX5"/>
<name>A0A553SMX5_NIACI</name>
<dbReference type="Proteomes" id="UP000319837">
    <property type="component" value="Unassembled WGS sequence"/>
</dbReference>
<accession>A0A553SMX5</accession>
<protein>
    <recommendedName>
        <fullName evidence="3">PepSY domain-containing protein</fullName>
    </recommendedName>
</protein>
<evidence type="ECO:0000313" key="2">
    <source>
        <dbReference type="Proteomes" id="UP000319837"/>
    </source>
</evidence>
<dbReference type="EMBL" id="RIBP01000004">
    <property type="protein sequence ID" value="TRZ38345.1"/>
    <property type="molecule type" value="Genomic_DNA"/>
</dbReference>
<gene>
    <name evidence="1" type="ORF">CEQ21_23380</name>
</gene>
<comment type="caution">
    <text evidence="1">The sequence shown here is derived from an EMBL/GenBank/DDBJ whole genome shotgun (WGS) entry which is preliminary data.</text>
</comment>
<proteinExistence type="predicted"/>
<organism evidence="1 2">
    <name type="scientific">Niallia circulans</name>
    <name type="common">Bacillus circulans</name>
    <dbReference type="NCBI Taxonomy" id="1397"/>
    <lineage>
        <taxon>Bacteria</taxon>
        <taxon>Bacillati</taxon>
        <taxon>Bacillota</taxon>
        <taxon>Bacilli</taxon>
        <taxon>Bacillales</taxon>
        <taxon>Bacillaceae</taxon>
        <taxon>Niallia</taxon>
    </lineage>
</organism>
<evidence type="ECO:0008006" key="3">
    <source>
        <dbReference type="Google" id="ProtNLM"/>
    </source>
</evidence>